<evidence type="ECO:0000256" key="2">
    <source>
        <dbReference type="ARBA" id="ARBA00022598"/>
    </source>
</evidence>
<dbReference type="InterPro" id="IPR004522">
    <property type="entry name" value="Asn-tRNA-ligase"/>
</dbReference>
<reference evidence="9 10" key="1">
    <citation type="submission" date="2010-04" db="EMBL/GenBank/DDBJ databases">
        <authorList>
            <person name="Muzny D."/>
            <person name="Qin X."/>
            <person name="Deng J."/>
            <person name="Jiang H."/>
            <person name="Liu Y."/>
            <person name="Qu J."/>
            <person name="Song X.-Z."/>
            <person name="Zhang L."/>
            <person name="Thornton R."/>
            <person name="Coyle M."/>
            <person name="Francisco L."/>
            <person name="Jackson L."/>
            <person name="Javaid M."/>
            <person name="Korchina V."/>
            <person name="Kovar C."/>
            <person name="Mata R."/>
            <person name="Mathew T."/>
            <person name="Ngo R."/>
            <person name="Nguyen L."/>
            <person name="Nguyen N."/>
            <person name="Okwuonu G."/>
            <person name="Ongeri F."/>
            <person name="Pham C."/>
            <person name="Simmons D."/>
            <person name="Wilczek-Boney K."/>
            <person name="Hale W."/>
            <person name="Jakkamsetti A."/>
            <person name="Pham P."/>
            <person name="Ruth R."/>
            <person name="San Lucas F."/>
            <person name="Warren J."/>
            <person name="Zhang J."/>
            <person name="Zhao Z."/>
            <person name="Zhou C."/>
            <person name="Zhu D."/>
            <person name="Lee S."/>
            <person name="Bess C."/>
            <person name="Blankenburg K."/>
            <person name="Forbes L."/>
            <person name="Fu Q."/>
            <person name="Gubbala S."/>
            <person name="Hirani K."/>
            <person name="Jayaseelan J.C."/>
            <person name="Lara F."/>
            <person name="Munidasa M."/>
            <person name="Palculict T."/>
            <person name="Patil S."/>
            <person name="Pu L.-L."/>
            <person name="Saada N."/>
            <person name="Tang L."/>
            <person name="Weissenberger G."/>
            <person name="Zhu Y."/>
            <person name="Hemphill L."/>
            <person name="Shang Y."/>
            <person name="Youmans B."/>
            <person name="Ayvaz T."/>
            <person name="Ross M."/>
            <person name="Santibanez J."/>
            <person name="Aqrawi P."/>
            <person name="Gross S."/>
            <person name="Joshi V."/>
            <person name="Fowler G."/>
            <person name="Nazareth L."/>
            <person name="Reid J."/>
            <person name="Worley K."/>
            <person name="Petrosino J."/>
            <person name="Highlander S."/>
            <person name="Gibbs R."/>
        </authorList>
    </citation>
    <scope>NUCLEOTIDE SEQUENCE [LARGE SCALE GENOMIC DNA]</scope>
    <source>
        <strain evidence="9 10">DSM 11664</strain>
    </source>
</reference>
<dbReference type="Pfam" id="PF01336">
    <property type="entry name" value="tRNA_anti-codon"/>
    <property type="match status" value="1"/>
</dbReference>
<dbReference type="GO" id="GO:0005737">
    <property type="term" value="C:cytoplasm"/>
    <property type="evidence" value="ECO:0007669"/>
    <property type="project" value="UniProtKB-SubCell"/>
</dbReference>
<dbReference type="NCBIfam" id="NF003037">
    <property type="entry name" value="PRK03932.1"/>
    <property type="match status" value="1"/>
</dbReference>
<dbReference type="PANTHER" id="PTHR22594:SF34">
    <property type="entry name" value="ASPARAGINE--TRNA LIGASE, MITOCHONDRIAL-RELATED"/>
    <property type="match status" value="1"/>
</dbReference>
<dbReference type="GO" id="GO:0003676">
    <property type="term" value="F:nucleic acid binding"/>
    <property type="evidence" value="ECO:0007669"/>
    <property type="project" value="InterPro"/>
</dbReference>
<evidence type="ECO:0000259" key="8">
    <source>
        <dbReference type="PROSITE" id="PS50862"/>
    </source>
</evidence>
<dbReference type="PROSITE" id="PS50862">
    <property type="entry name" value="AA_TRNA_LIGASE_II"/>
    <property type="match status" value="1"/>
</dbReference>
<dbReference type="PANTHER" id="PTHR22594">
    <property type="entry name" value="ASPARTYL/LYSYL-TRNA SYNTHETASE"/>
    <property type="match status" value="1"/>
</dbReference>
<evidence type="ECO:0000256" key="6">
    <source>
        <dbReference type="ARBA" id="ARBA00023146"/>
    </source>
</evidence>
<dbReference type="GO" id="GO:0006421">
    <property type="term" value="P:asparaginyl-tRNA aminoacylation"/>
    <property type="evidence" value="ECO:0007669"/>
    <property type="project" value="UniProtKB-UniRule"/>
</dbReference>
<proteinExistence type="inferred from homology"/>
<dbReference type="GO" id="GO:0004816">
    <property type="term" value="F:asparagine-tRNA ligase activity"/>
    <property type="evidence" value="ECO:0007669"/>
    <property type="project" value="UniProtKB-UniRule"/>
</dbReference>
<comment type="similarity">
    <text evidence="1 7">Belongs to the class-II aminoacyl-tRNA synthetase family.</text>
</comment>
<dbReference type="CDD" id="cd00776">
    <property type="entry name" value="AsxRS_core"/>
    <property type="match status" value="1"/>
</dbReference>
<dbReference type="InterPro" id="IPR004364">
    <property type="entry name" value="Aa-tRNA-synt_II"/>
</dbReference>
<comment type="catalytic activity">
    <reaction evidence="7">
        <text>tRNA(Asn) + L-asparagine + ATP = L-asparaginyl-tRNA(Asn) + AMP + diphosphate + H(+)</text>
        <dbReference type="Rhea" id="RHEA:11180"/>
        <dbReference type="Rhea" id="RHEA-COMP:9659"/>
        <dbReference type="Rhea" id="RHEA-COMP:9674"/>
        <dbReference type="ChEBI" id="CHEBI:15378"/>
        <dbReference type="ChEBI" id="CHEBI:30616"/>
        <dbReference type="ChEBI" id="CHEBI:33019"/>
        <dbReference type="ChEBI" id="CHEBI:58048"/>
        <dbReference type="ChEBI" id="CHEBI:78442"/>
        <dbReference type="ChEBI" id="CHEBI:78515"/>
        <dbReference type="ChEBI" id="CHEBI:456215"/>
        <dbReference type="EC" id="6.1.1.22"/>
    </reaction>
</comment>
<evidence type="ECO:0000313" key="9">
    <source>
        <dbReference type="EMBL" id="EFG56313.1"/>
    </source>
</evidence>
<dbReference type="InterPro" id="IPR012340">
    <property type="entry name" value="NA-bd_OB-fold"/>
</dbReference>
<dbReference type="HAMAP" id="MF_00534">
    <property type="entry name" value="Asn_tRNA_synth"/>
    <property type="match status" value="1"/>
</dbReference>
<comment type="subunit">
    <text evidence="7">Homodimer.</text>
</comment>
<keyword evidence="7" id="KW-0963">Cytoplasm</keyword>
<dbReference type="SUPFAM" id="SSF55681">
    <property type="entry name" value="Class II aaRS and biotin synthetases"/>
    <property type="match status" value="1"/>
</dbReference>
<keyword evidence="3 7" id="KW-0547">Nucleotide-binding</keyword>
<dbReference type="Pfam" id="PF00152">
    <property type="entry name" value="tRNA-synt_2"/>
    <property type="match status" value="1"/>
</dbReference>
<dbReference type="eggNOG" id="COG0017">
    <property type="taxonomic scope" value="Bacteria"/>
</dbReference>
<dbReference type="OrthoDB" id="9762036at2"/>
<keyword evidence="10" id="KW-1185">Reference proteome</keyword>
<dbReference type="NCBIfam" id="TIGR00457">
    <property type="entry name" value="asnS"/>
    <property type="match status" value="1"/>
</dbReference>
<dbReference type="PRINTS" id="PR01042">
    <property type="entry name" value="TRNASYNTHASP"/>
</dbReference>
<dbReference type="STRING" id="83683.B1745_03455"/>
<dbReference type="GO" id="GO:0140096">
    <property type="term" value="F:catalytic activity, acting on a protein"/>
    <property type="evidence" value="ECO:0007669"/>
    <property type="project" value="UniProtKB-ARBA"/>
</dbReference>
<evidence type="ECO:0000256" key="7">
    <source>
        <dbReference type="HAMAP-Rule" id="MF_00534"/>
    </source>
</evidence>
<dbReference type="GO" id="GO:0005524">
    <property type="term" value="F:ATP binding"/>
    <property type="evidence" value="ECO:0007669"/>
    <property type="project" value="UniProtKB-UniRule"/>
</dbReference>
<feature type="domain" description="Aminoacyl-transfer RNA synthetases class-II family profile" evidence="8">
    <location>
        <begin position="134"/>
        <end position="422"/>
    </location>
</feature>
<dbReference type="EMBL" id="ADNY01000001">
    <property type="protein sequence ID" value="EFG56313.1"/>
    <property type="molecule type" value="Genomic_DNA"/>
</dbReference>
<dbReference type="Gene3D" id="2.40.50.140">
    <property type="entry name" value="Nucleic acid-binding proteins"/>
    <property type="match status" value="1"/>
</dbReference>
<keyword evidence="6 7" id="KW-0030">Aminoacyl-tRNA synthetase</keyword>
<dbReference type="Proteomes" id="UP000004069">
    <property type="component" value="Unassembled WGS sequence"/>
</dbReference>
<dbReference type="InterPro" id="IPR002312">
    <property type="entry name" value="Asp/Asn-tRNA-synth_IIb"/>
</dbReference>
<dbReference type="InterPro" id="IPR045864">
    <property type="entry name" value="aa-tRNA-synth_II/BPL/LPL"/>
</dbReference>
<dbReference type="EC" id="6.1.1.22" evidence="7"/>
<accession>D4YR82</accession>
<comment type="subcellular location">
    <subcellularLocation>
        <location evidence="7">Cytoplasm</location>
    </subcellularLocation>
</comment>
<name>D4YR82_9LACO</name>
<evidence type="ECO:0000313" key="10">
    <source>
        <dbReference type="Proteomes" id="UP000004069"/>
    </source>
</evidence>
<organism evidence="9 10">
    <name type="scientific">Lactobacillus amylolyticus DSM 11664</name>
    <dbReference type="NCBI Taxonomy" id="585524"/>
    <lineage>
        <taxon>Bacteria</taxon>
        <taxon>Bacillati</taxon>
        <taxon>Bacillota</taxon>
        <taxon>Bacilli</taxon>
        <taxon>Lactobacillales</taxon>
        <taxon>Lactobacillaceae</taxon>
        <taxon>Lactobacillus</taxon>
    </lineage>
</organism>
<gene>
    <name evidence="7 9" type="primary">asnS</name>
    <name evidence="9" type="ORF">HMPREF0493_0010</name>
</gene>
<protein>
    <recommendedName>
        <fullName evidence="7">Asparagine--tRNA ligase</fullName>
        <ecNumber evidence="7">6.1.1.22</ecNumber>
    </recommendedName>
    <alternativeName>
        <fullName evidence="7">Asparaginyl-tRNA synthetase</fullName>
        <shortName evidence="7">AsnRS</shortName>
    </alternativeName>
</protein>
<dbReference type="Gene3D" id="3.30.930.10">
    <property type="entry name" value="Bira Bifunctional Protein, Domain 2"/>
    <property type="match status" value="1"/>
</dbReference>
<dbReference type="SUPFAM" id="SSF50249">
    <property type="entry name" value="Nucleic acid-binding proteins"/>
    <property type="match status" value="1"/>
</dbReference>
<evidence type="ECO:0000256" key="4">
    <source>
        <dbReference type="ARBA" id="ARBA00022840"/>
    </source>
</evidence>
<dbReference type="PATRIC" id="fig|585524.9.peg.1549"/>
<dbReference type="GO" id="GO:0016740">
    <property type="term" value="F:transferase activity"/>
    <property type="evidence" value="ECO:0007669"/>
    <property type="project" value="UniProtKB-ARBA"/>
</dbReference>
<sequence>MTELISIKDCSKHVDEEVKMHVWLTDKRSSGKIIFLQLRDGTAFFQGVVRNNDVSDEVFEAAKTLRQEASFYITGTVHKDERSHFGFEIQISDLKIVSNNEGYPIGNKEHGIDFLLDHRHLWLRSKKPFAIMQIRNTMFKATVDFFEKEGFIKFDAPIFMHSAPEGTTQLFHVNYFDHDAYLSQSGQLYGEAGAMAYGKIFTFGPTFRAEESKGRRHMTEFWMMEPEMAWMHQDESLDLQERYLAYMVKQVLDNNEYELRILGRDPEKLRPTTEGNFVRLPYDDAVKMLQDAGRDFKWGDDFGAPDEGYISEQYDRPVFIVNYPTSIKPFYMKKNPENPKEYLCADVIAPEGYGEIFGGSEREGNYEILKQQIEDAGLNLEDYQWYLDLRKFGGVPHSGFGMGFERTIAWVCHLDHIREAIPFPRLINRMQP</sequence>
<dbReference type="InterPro" id="IPR006195">
    <property type="entry name" value="aa-tRNA-synth_II"/>
</dbReference>
<dbReference type="AlphaFoldDB" id="D4YR82"/>
<comment type="caution">
    <text evidence="9">The sequence shown here is derived from an EMBL/GenBank/DDBJ whole genome shotgun (WGS) entry which is preliminary data.</text>
</comment>
<keyword evidence="2 7" id="KW-0436">Ligase</keyword>
<evidence type="ECO:0000256" key="1">
    <source>
        <dbReference type="ARBA" id="ARBA00008226"/>
    </source>
</evidence>
<dbReference type="InterPro" id="IPR004365">
    <property type="entry name" value="NA-bd_OB_tRNA"/>
</dbReference>
<keyword evidence="4 7" id="KW-0067">ATP-binding</keyword>
<evidence type="ECO:0000256" key="5">
    <source>
        <dbReference type="ARBA" id="ARBA00022917"/>
    </source>
</evidence>
<keyword evidence="5 7" id="KW-0648">Protein biosynthesis</keyword>
<dbReference type="RefSeq" id="WP_006351165.1">
    <property type="nucleotide sequence ID" value="NZ_ADNY01000001.1"/>
</dbReference>
<evidence type="ECO:0000256" key="3">
    <source>
        <dbReference type="ARBA" id="ARBA00022741"/>
    </source>
</evidence>
<dbReference type="CDD" id="cd04323">
    <property type="entry name" value="AsnRS_cyto_like_N"/>
    <property type="match status" value="1"/>
</dbReference>